<evidence type="ECO:0000313" key="2">
    <source>
        <dbReference type="Proteomes" id="UP000298138"/>
    </source>
</evidence>
<dbReference type="Proteomes" id="UP000298138">
    <property type="component" value="Unassembled WGS sequence"/>
</dbReference>
<name>A0A4S2MUU2_9PEZI</name>
<gene>
    <name evidence="1" type="ORF">EX30DRAFT_57162</name>
</gene>
<evidence type="ECO:0000313" key="1">
    <source>
        <dbReference type="EMBL" id="TGZ80330.1"/>
    </source>
</evidence>
<accession>A0A4S2MUU2</accession>
<reference evidence="1 2" key="1">
    <citation type="submission" date="2019-04" db="EMBL/GenBank/DDBJ databases">
        <title>Comparative genomics and transcriptomics to analyze fruiting body development in filamentous ascomycetes.</title>
        <authorList>
            <consortium name="DOE Joint Genome Institute"/>
            <person name="Lutkenhaus R."/>
            <person name="Traeger S."/>
            <person name="Breuer J."/>
            <person name="Kuo A."/>
            <person name="Lipzen A."/>
            <person name="Pangilinan J."/>
            <person name="Dilworth D."/>
            <person name="Sandor L."/>
            <person name="Poggeler S."/>
            <person name="Barry K."/>
            <person name="Grigoriev I.V."/>
            <person name="Nowrousian M."/>
        </authorList>
    </citation>
    <scope>NUCLEOTIDE SEQUENCE [LARGE SCALE GENOMIC DNA]</scope>
    <source>
        <strain evidence="1 2">CBS 389.68</strain>
    </source>
</reference>
<dbReference type="InParanoid" id="A0A4S2MUU2"/>
<evidence type="ECO:0008006" key="3">
    <source>
        <dbReference type="Google" id="ProtNLM"/>
    </source>
</evidence>
<dbReference type="EMBL" id="ML220125">
    <property type="protein sequence ID" value="TGZ80330.1"/>
    <property type="molecule type" value="Genomic_DNA"/>
</dbReference>
<proteinExistence type="predicted"/>
<keyword evidence="2" id="KW-1185">Reference proteome</keyword>
<sequence>MPEFEIAGAVLAGPAVVDQLLKVTLEGYRIFSEAATAGDGLHQYHRELDVQCKLLKDWIHMIAEYGGGLSILVDSMRYEGMIDPTQRKNFRKFTRRKLNNFQIQFRKHTPERHDPSPSHDP</sequence>
<protein>
    <recommendedName>
        <fullName evidence="3">Prion-inhibition and propagation HeLo domain-containing protein</fullName>
    </recommendedName>
</protein>
<organism evidence="1 2">
    <name type="scientific">Ascodesmis nigricans</name>
    <dbReference type="NCBI Taxonomy" id="341454"/>
    <lineage>
        <taxon>Eukaryota</taxon>
        <taxon>Fungi</taxon>
        <taxon>Dikarya</taxon>
        <taxon>Ascomycota</taxon>
        <taxon>Pezizomycotina</taxon>
        <taxon>Pezizomycetes</taxon>
        <taxon>Pezizales</taxon>
        <taxon>Ascodesmidaceae</taxon>
        <taxon>Ascodesmis</taxon>
    </lineage>
</organism>
<dbReference type="AlphaFoldDB" id="A0A4S2MUU2"/>